<protein>
    <submittedName>
        <fullName evidence="1">Uncharacterized protein</fullName>
    </submittedName>
</protein>
<dbReference type="EMBL" id="JBHUHZ010000001">
    <property type="protein sequence ID" value="MFD2162482.1"/>
    <property type="molecule type" value="Genomic_DNA"/>
</dbReference>
<gene>
    <name evidence="1" type="ORF">ACFSJU_08755</name>
</gene>
<dbReference type="Proteomes" id="UP001597387">
    <property type="component" value="Unassembled WGS sequence"/>
</dbReference>
<evidence type="ECO:0000313" key="1">
    <source>
        <dbReference type="EMBL" id="MFD2162482.1"/>
    </source>
</evidence>
<evidence type="ECO:0000313" key="2">
    <source>
        <dbReference type="Proteomes" id="UP001597387"/>
    </source>
</evidence>
<name>A0ABW4ZKT1_9SPHI</name>
<keyword evidence="2" id="KW-1185">Reference proteome</keyword>
<proteinExistence type="predicted"/>
<dbReference type="RefSeq" id="WP_255903526.1">
    <property type="nucleotide sequence ID" value="NZ_JAFMZO010000003.1"/>
</dbReference>
<sequence>MNKIILGLMIGGVLGLSAGYFITTIFLTSEPIPKGYVRVHVKNLSGQNIKNLTLIEEGGSIEIKNFSNSDSADLIFRNKGENSYKVI</sequence>
<comment type="caution">
    <text evidence="1">The sequence shown here is derived from an EMBL/GenBank/DDBJ whole genome shotgun (WGS) entry which is preliminary data.</text>
</comment>
<reference evidence="2" key="1">
    <citation type="journal article" date="2019" name="Int. J. Syst. Evol. Microbiol.">
        <title>The Global Catalogue of Microorganisms (GCM) 10K type strain sequencing project: providing services to taxonomists for standard genome sequencing and annotation.</title>
        <authorList>
            <consortium name="The Broad Institute Genomics Platform"/>
            <consortium name="The Broad Institute Genome Sequencing Center for Infectious Disease"/>
            <person name="Wu L."/>
            <person name="Ma J."/>
        </authorList>
    </citation>
    <scope>NUCLEOTIDE SEQUENCE [LARGE SCALE GENOMIC DNA]</scope>
    <source>
        <strain evidence="2">KCTC 42217</strain>
    </source>
</reference>
<organism evidence="1 2">
    <name type="scientific">Paradesertivirga mongoliensis</name>
    <dbReference type="NCBI Taxonomy" id="2100740"/>
    <lineage>
        <taxon>Bacteria</taxon>
        <taxon>Pseudomonadati</taxon>
        <taxon>Bacteroidota</taxon>
        <taxon>Sphingobacteriia</taxon>
        <taxon>Sphingobacteriales</taxon>
        <taxon>Sphingobacteriaceae</taxon>
        <taxon>Paradesertivirga</taxon>
    </lineage>
</organism>
<accession>A0ABW4ZKT1</accession>